<feature type="compositionally biased region" description="Basic and acidic residues" evidence="1">
    <location>
        <begin position="36"/>
        <end position="48"/>
    </location>
</feature>
<comment type="caution">
    <text evidence="2">The sequence shown here is derived from an EMBL/GenBank/DDBJ whole genome shotgun (WGS) entry which is preliminary data.</text>
</comment>
<feature type="region of interest" description="Disordered" evidence="1">
    <location>
        <begin position="1"/>
        <end position="61"/>
    </location>
</feature>
<dbReference type="AlphaFoldDB" id="A0A6V7GWE2"/>
<reference evidence="2" key="1">
    <citation type="submission" date="2020-07" db="EMBL/GenBank/DDBJ databases">
        <authorList>
            <person name="Nazaruddin N."/>
        </authorList>
    </citation>
    <scope>NUCLEOTIDE SEQUENCE</scope>
</reference>
<dbReference type="Proteomes" id="UP000752696">
    <property type="component" value="Unassembled WGS sequence"/>
</dbReference>
<protein>
    <submittedName>
        <fullName evidence="2">Uncharacterized protein</fullName>
    </submittedName>
</protein>
<gene>
    <name evidence="2" type="ORF">MHI_LOCUS136571</name>
</gene>
<evidence type="ECO:0000256" key="1">
    <source>
        <dbReference type="SAM" id="MobiDB-lite"/>
    </source>
</evidence>
<proteinExistence type="predicted"/>
<keyword evidence="3" id="KW-1185">Reference proteome</keyword>
<organism evidence="2 3">
    <name type="scientific">Heterotrigona itama</name>
    <dbReference type="NCBI Taxonomy" id="395501"/>
    <lineage>
        <taxon>Eukaryota</taxon>
        <taxon>Metazoa</taxon>
        <taxon>Ecdysozoa</taxon>
        <taxon>Arthropoda</taxon>
        <taxon>Hexapoda</taxon>
        <taxon>Insecta</taxon>
        <taxon>Pterygota</taxon>
        <taxon>Neoptera</taxon>
        <taxon>Endopterygota</taxon>
        <taxon>Hymenoptera</taxon>
        <taxon>Apocrita</taxon>
        <taxon>Aculeata</taxon>
        <taxon>Apoidea</taxon>
        <taxon>Anthophila</taxon>
        <taxon>Apidae</taxon>
        <taxon>Heterotrigona</taxon>
    </lineage>
</organism>
<dbReference type="EMBL" id="CAJDYZ010002606">
    <property type="protein sequence ID" value="CAD1469566.1"/>
    <property type="molecule type" value="Genomic_DNA"/>
</dbReference>
<evidence type="ECO:0000313" key="3">
    <source>
        <dbReference type="Proteomes" id="UP000752696"/>
    </source>
</evidence>
<name>A0A6V7GWE2_9HYME</name>
<accession>A0A6V7GWE2</accession>
<feature type="compositionally biased region" description="Basic residues" evidence="1">
    <location>
        <begin position="49"/>
        <end position="58"/>
    </location>
</feature>
<feature type="non-terminal residue" evidence="2">
    <location>
        <position position="1"/>
    </location>
</feature>
<feature type="compositionally biased region" description="Polar residues" evidence="1">
    <location>
        <begin position="11"/>
        <end position="35"/>
    </location>
</feature>
<sequence>MGNIVKCFGTTGRSNSKHSQMPHASSWNVISTQAVEKTEERRKEGERGRRMRGKKKEKRAQEDVSFYWVESLS</sequence>
<evidence type="ECO:0000313" key="2">
    <source>
        <dbReference type="EMBL" id="CAD1469566.1"/>
    </source>
</evidence>